<reference evidence="1" key="2">
    <citation type="journal article" date="2015" name="Fish Shellfish Immunol.">
        <title>Early steps in the European eel (Anguilla anguilla)-Vibrio vulnificus interaction in the gills: Role of the RtxA13 toxin.</title>
        <authorList>
            <person name="Callol A."/>
            <person name="Pajuelo D."/>
            <person name="Ebbesson L."/>
            <person name="Teles M."/>
            <person name="MacKenzie S."/>
            <person name="Amaro C."/>
        </authorList>
    </citation>
    <scope>NUCLEOTIDE SEQUENCE</scope>
</reference>
<proteinExistence type="predicted"/>
<evidence type="ECO:0000313" key="1">
    <source>
        <dbReference type="EMBL" id="JAH54352.1"/>
    </source>
</evidence>
<organism evidence="1">
    <name type="scientific">Anguilla anguilla</name>
    <name type="common">European freshwater eel</name>
    <name type="synonym">Muraena anguilla</name>
    <dbReference type="NCBI Taxonomy" id="7936"/>
    <lineage>
        <taxon>Eukaryota</taxon>
        <taxon>Metazoa</taxon>
        <taxon>Chordata</taxon>
        <taxon>Craniata</taxon>
        <taxon>Vertebrata</taxon>
        <taxon>Euteleostomi</taxon>
        <taxon>Actinopterygii</taxon>
        <taxon>Neopterygii</taxon>
        <taxon>Teleostei</taxon>
        <taxon>Anguilliformes</taxon>
        <taxon>Anguillidae</taxon>
        <taxon>Anguilla</taxon>
    </lineage>
</organism>
<sequence>MEVFDFVEGKRKKSQDLV</sequence>
<dbReference type="EMBL" id="GBXM01054225">
    <property type="protein sequence ID" value="JAH54352.1"/>
    <property type="molecule type" value="Transcribed_RNA"/>
</dbReference>
<accession>A0A0E9TLM5</accession>
<dbReference type="AlphaFoldDB" id="A0A0E9TLM5"/>
<name>A0A0E9TLM5_ANGAN</name>
<reference evidence="1" key="1">
    <citation type="submission" date="2014-11" db="EMBL/GenBank/DDBJ databases">
        <authorList>
            <person name="Amaro Gonzalez C."/>
        </authorList>
    </citation>
    <scope>NUCLEOTIDE SEQUENCE</scope>
</reference>
<protein>
    <submittedName>
        <fullName evidence="1">Uncharacterized protein</fullName>
    </submittedName>
</protein>